<dbReference type="InterPro" id="IPR056621">
    <property type="entry name" value="FN3_IL27B_N"/>
</dbReference>
<dbReference type="CTD" id="10148"/>
<dbReference type="Ensembl" id="ENSCVAT00000021482.1">
    <property type="protein sequence ID" value="ENSCVAP00000028962.1"/>
    <property type="gene ID" value="ENSCVAG00000016369.1"/>
</dbReference>
<dbReference type="OrthoDB" id="6381660at2759"/>
<feature type="domain" description="Fibronectin type-III" evidence="6">
    <location>
        <begin position="150"/>
        <end position="271"/>
    </location>
</feature>
<sequence length="272" mass="30603">MLMVGIVFITNMVLFLGPGSQALDFLNAISTTGVSPSFPAVRCRCFSYPFEILCSWPEPLRSQPTHYLATYSERHINADIKVCQMIPPGSSSPVLTTAPSSSLSEQLWHCHLPNEKLLTEYILNITAVHSGGSSSYLTSFLLEDIVQPDPPVNITLSPLTTKTLLVEWSPPPTWRSIDIFPLKYHIRYRWETKGNPVSVNQEKVSCREVHTAQRRWTECTFKWGLSENTKAKLKGLVPGRTYRLQVCAEEFLGLGKCSEWSSPELITMPKTQ</sequence>
<accession>A0A3Q2E9S9</accession>
<dbReference type="Pfam" id="PF00041">
    <property type="entry name" value="fn3"/>
    <property type="match status" value="1"/>
</dbReference>
<dbReference type="Proteomes" id="UP000265020">
    <property type="component" value="Unassembled WGS sequence"/>
</dbReference>
<evidence type="ECO:0000256" key="1">
    <source>
        <dbReference type="ARBA" id="ARBA00010890"/>
    </source>
</evidence>
<dbReference type="SUPFAM" id="SSF49265">
    <property type="entry name" value="Fibronectin type III"/>
    <property type="match status" value="2"/>
</dbReference>
<dbReference type="GeneTree" id="ENSGT00940000160050"/>
<feature type="chain" id="PRO_5018631083" evidence="5">
    <location>
        <begin position="23"/>
        <end position="272"/>
    </location>
</feature>
<keyword evidence="4" id="KW-0325">Glycoprotein</keyword>
<evidence type="ECO:0000259" key="6">
    <source>
        <dbReference type="PROSITE" id="PS50853"/>
    </source>
</evidence>
<dbReference type="PROSITE" id="PS50853">
    <property type="entry name" value="FN3"/>
    <property type="match status" value="1"/>
</dbReference>
<dbReference type="KEGG" id="cvg:107093026"/>
<keyword evidence="2 5" id="KW-0732">Signal</keyword>
<evidence type="ECO:0000256" key="4">
    <source>
        <dbReference type="ARBA" id="ARBA00023180"/>
    </source>
</evidence>
<dbReference type="PANTHER" id="PTHR48483">
    <property type="entry name" value="INTERLEUKIN-27 SUBUNIT BETA"/>
    <property type="match status" value="1"/>
</dbReference>
<dbReference type="InterPro" id="IPR003530">
    <property type="entry name" value="Hematopoietin_rcpt_L_F3_CS"/>
</dbReference>
<dbReference type="CDD" id="cd00063">
    <property type="entry name" value="FN3"/>
    <property type="match status" value="1"/>
</dbReference>
<protein>
    <submittedName>
        <fullName evidence="7">Epstein-Barr virus induced 3</fullName>
    </submittedName>
</protein>
<dbReference type="PANTHER" id="PTHR48483:SF2">
    <property type="entry name" value="INTERLEUKIN-27 SUBUNIT BETA"/>
    <property type="match status" value="1"/>
</dbReference>
<dbReference type="RefSeq" id="XP_015243312.1">
    <property type="nucleotide sequence ID" value="XM_015387826.1"/>
</dbReference>
<dbReference type="InterPro" id="IPR053073">
    <property type="entry name" value="IL11/IL27_subunit_beta"/>
</dbReference>
<name>A0A3Q2E9S9_CYPVA</name>
<dbReference type="PROSITE" id="PS01354">
    <property type="entry name" value="HEMATOPO_REC_L_F3"/>
    <property type="match status" value="1"/>
</dbReference>
<dbReference type="InterPro" id="IPR003961">
    <property type="entry name" value="FN3_dom"/>
</dbReference>
<dbReference type="InterPro" id="IPR013783">
    <property type="entry name" value="Ig-like_fold"/>
</dbReference>
<proteinExistence type="inferred from homology"/>
<dbReference type="SMART" id="SM00060">
    <property type="entry name" value="FN3"/>
    <property type="match status" value="1"/>
</dbReference>
<dbReference type="GeneID" id="107093026"/>
<dbReference type="InterPro" id="IPR036116">
    <property type="entry name" value="FN3_sf"/>
</dbReference>
<keyword evidence="8" id="KW-1185">Reference proteome</keyword>
<evidence type="ECO:0000313" key="8">
    <source>
        <dbReference type="Proteomes" id="UP000265020"/>
    </source>
</evidence>
<dbReference type="GO" id="GO:0004896">
    <property type="term" value="F:cytokine receptor activity"/>
    <property type="evidence" value="ECO:0007669"/>
    <property type="project" value="InterPro"/>
</dbReference>
<evidence type="ECO:0000256" key="3">
    <source>
        <dbReference type="ARBA" id="ARBA00022737"/>
    </source>
</evidence>
<keyword evidence="3" id="KW-0677">Repeat</keyword>
<organism evidence="7 8">
    <name type="scientific">Cyprinodon variegatus</name>
    <name type="common">Sheepshead minnow</name>
    <dbReference type="NCBI Taxonomy" id="28743"/>
    <lineage>
        <taxon>Eukaryota</taxon>
        <taxon>Metazoa</taxon>
        <taxon>Chordata</taxon>
        <taxon>Craniata</taxon>
        <taxon>Vertebrata</taxon>
        <taxon>Euteleostomi</taxon>
        <taxon>Actinopterygii</taxon>
        <taxon>Neopterygii</taxon>
        <taxon>Teleostei</taxon>
        <taxon>Neoteleostei</taxon>
        <taxon>Acanthomorphata</taxon>
        <taxon>Ovalentaria</taxon>
        <taxon>Atherinomorphae</taxon>
        <taxon>Cyprinodontiformes</taxon>
        <taxon>Cyprinodontidae</taxon>
        <taxon>Cyprinodon</taxon>
    </lineage>
</organism>
<dbReference type="AlphaFoldDB" id="A0A3Q2E9S9"/>
<dbReference type="GO" id="GO:0016020">
    <property type="term" value="C:membrane"/>
    <property type="evidence" value="ECO:0007669"/>
    <property type="project" value="InterPro"/>
</dbReference>
<dbReference type="Pfam" id="PF24031">
    <property type="entry name" value="FN3_IL27B_N"/>
    <property type="match status" value="1"/>
</dbReference>
<reference evidence="7" key="1">
    <citation type="submission" date="2025-08" db="UniProtKB">
        <authorList>
            <consortium name="Ensembl"/>
        </authorList>
    </citation>
    <scope>IDENTIFICATION</scope>
</reference>
<evidence type="ECO:0000313" key="7">
    <source>
        <dbReference type="Ensembl" id="ENSCVAP00000028962.1"/>
    </source>
</evidence>
<feature type="signal peptide" evidence="5">
    <location>
        <begin position="1"/>
        <end position="22"/>
    </location>
</feature>
<evidence type="ECO:0000256" key="2">
    <source>
        <dbReference type="ARBA" id="ARBA00022729"/>
    </source>
</evidence>
<evidence type="ECO:0000256" key="5">
    <source>
        <dbReference type="SAM" id="SignalP"/>
    </source>
</evidence>
<dbReference type="Gene3D" id="2.60.40.10">
    <property type="entry name" value="Immunoglobulins"/>
    <property type="match status" value="1"/>
</dbReference>
<reference evidence="7" key="2">
    <citation type="submission" date="2025-09" db="UniProtKB">
        <authorList>
            <consortium name="Ensembl"/>
        </authorList>
    </citation>
    <scope>IDENTIFICATION</scope>
</reference>
<dbReference type="STRING" id="28743.ENSCVAP00000028962"/>
<comment type="similarity">
    <text evidence="1">Belongs to the type I cytokine receptor family. Type 3 subfamily.</text>
</comment>